<evidence type="ECO:0000313" key="2">
    <source>
        <dbReference type="EMBL" id="KAG8066433.1"/>
    </source>
</evidence>
<reference evidence="2" key="1">
    <citation type="journal article" date="2021" name="bioRxiv">
        <title>Whole Genome Assembly and Annotation of Northern Wild Rice, Zizania palustris L., Supports a Whole Genome Duplication in the Zizania Genus.</title>
        <authorList>
            <person name="Haas M."/>
            <person name="Kono T."/>
            <person name="Macchietto M."/>
            <person name="Millas R."/>
            <person name="McGilp L."/>
            <person name="Shao M."/>
            <person name="Duquette J."/>
            <person name="Hirsch C.N."/>
            <person name="Kimball J."/>
        </authorList>
    </citation>
    <scope>NUCLEOTIDE SEQUENCE</scope>
    <source>
        <tissue evidence="2">Fresh leaf tissue</tissue>
    </source>
</reference>
<evidence type="ECO:0000313" key="3">
    <source>
        <dbReference type="Proteomes" id="UP000729402"/>
    </source>
</evidence>
<name>A0A8J5S7K8_ZIZPA</name>
<gene>
    <name evidence="2" type="ORF">GUJ93_ZPchr0004g40022</name>
</gene>
<feature type="region of interest" description="Disordered" evidence="1">
    <location>
        <begin position="60"/>
        <end position="80"/>
    </location>
</feature>
<proteinExistence type="predicted"/>
<protein>
    <submittedName>
        <fullName evidence="2">Uncharacterized protein</fullName>
    </submittedName>
</protein>
<keyword evidence="3" id="KW-1185">Reference proteome</keyword>
<dbReference type="EMBL" id="JAAALK010000285">
    <property type="protein sequence ID" value="KAG8066433.1"/>
    <property type="molecule type" value="Genomic_DNA"/>
</dbReference>
<reference evidence="2" key="2">
    <citation type="submission" date="2021-02" db="EMBL/GenBank/DDBJ databases">
        <authorList>
            <person name="Kimball J.A."/>
            <person name="Haas M.W."/>
            <person name="Macchietto M."/>
            <person name="Kono T."/>
            <person name="Duquette J."/>
            <person name="Shao M."/>
        </authorList>
    </citation>
    <scope>NUCLEOTIDE SEQUENCE</scope>
    <source>
        <tissue evidence="2">Fresh leaf tissue</tissue>
    </source>
</reference>
<evidence type="ECO:0000256" key="1">
    <source>
        <dbReference type="SAM" id="MobiDB-lite"/>
    </source>
</evidence>
<organism evidence="2 3">
    <name type="scientific">Zizania palustris</name>
    <name type="common">Northern wild rice</name>
    <dbReference type="NCBI Taxonomy" id="103762"/>
    <lineage>
        <taxon>Eukaryota</taxon>
        <taxon>Viridiplantae</taxon>
        <taxon>Streptophyta</taxon>
        <taxon>Embryophyta</taxon>
        <taxon>Tracheophyta</taxon>
        <taxon>Spermatophyta</taxon>
        <taxon>Magnoliopsida</taxon>
        <taxon>Liliopsida</taxon>
        <taxon>Poales</taxon>
        <taxon>Poaceae</taxon>
        <taxon>BOP clade</taxon>
        <taxon>Oryzoideae</taxon>
        <taxon>Oryzeae</taxon>
        <taxon>Zizaniinae</taxon>
        <taxon>Zizania</taxon>
    </lineage>
</organism>
<dbReference type="AlphaFoldDB" id="A0A8J5S7K8"/>
<comment type="caution">
    <text evidence="2">The sequence shown here is derived from an EMBL/GenBank/DDBJ whole genome shotgun (WGS) entry which is preliminary data.</text>
</comment>
<dbReference type="Proteomes" id="UP000729402">
    <property type="component" value="Unassembled WGS sequence"/>
</dbReference>
<accession>A0A8J5S7K8</accession>
<sequence length="148" mass="16321">MPNALAYLVDAVMEMAEGGLVSGYTLTLMGHFLANRATEPSASRLGSLNGDTGRNQVAMAIPSNSGPETVRRSGDQPTNRNLHIKEKYNRVKLGTFTELGVQMICFCGQQWRPTPSSLQQVNMPVQMQPLCRVDFVSEMRQLCSRADE</sequence>